<evidence type="ECO:0000256" key="3">
    <source>
        <dbReference type="SAM" id="Phobius"/>
    </source>
</evidence>
<evidence type="ECO:0000259" key="4">
    <source>
        <dbReference type="PROSITE" id="PS51829"/>
    </source>
</evidence>
<proteinExistence type="predicted"/>
<evidence type="ECO:0000313" key="5">
    <source>
        <dbReference type="EMBL" id="GAF69404.1"/>
    </source>
</evidence>
<evidence type="ECO:0000256" key="2">
    <source>
        <dbReference type="ARBA" id="ARBA00022801"/>
    </source>
</evidence>
<dbReference type="GO" id="GO:0006508">
    <property type="term" value="P:proteolysis"/>
    <property type="evidence" value="ECO:0007669"/>
    <property type="project" value="UniProtKB-KW"/>
</dbReference>
<dbReference type="EMBL" id="BARS01005180">
    <property type="protein sequence ID" value="GAF69404.1"/>
    <property type="molecule type" value="Genomic_DNA"/>
</dbReference>
<dbReference type="NCBIfam" id="TIGR02595">
    <property type="entry name" value="PEP_CTERM"/>
    <property type="match status" value="1"/>
</dbReference>
<dbReference type="PROSITE" id="PS51829">
    <property type="entry name" value="P_HOMO_B"/>
    <property type="match status" value="1"/>
</dbReference>
<dbReference type="InterPro" id="IPR002884">
    <property type="entry name" value="P_dom"/>
</dbReference>
<feature type="transmembrane region" description="Helical" evidence="3">
    <location>
        <begin position="180"/>
        <end position="196"/>
    </location>
</feature>
<dbReference type="InterPro" id="IPR008979">
    <property type="entry name" value="Galactose-bd-like_sf"/>
</dbReference>
<organism evidence="5">
    <name type="scientific">marine sediment metagenome</name>
    <dbReference type="NCBI Taxonomy" id="412755"/>
    <lineage>
        <taxon>unclassified sequences</taxon>
        <taxon>metagenomes</taxon>
        <taxon>ecological metagenomes</taxon>
    </lineage>
</organism>
<feature type="domain" description="P/Homo B" evidence="4">
    <location>
        <begin position="25"/>
        <end position="182"/>
    </location>
</feature>
<sequence>MDTHSRAQWIVAVLLGVGAMSFPVFANEVYTYSGDFNLQIPAEPDTSKGWMEDAVIEIDRHVTIFDLDVGITLTHSSVFDLQISLQSPEGTTVLLNKYDFSEFFQGADYSQTVFDDESQVPIGQAEPPFTGRFRPNTSDSLELFDGQDAYGPWHLQIYDAYYADTGTLESFELTLTVPEPATVALLVLGAGLAVLLRPRRRR</sequence>
<keyword evidence="2" id="KW-0378">Hydrolase</keyword>
<dbReference type="InterPro" id="IPR013424">
    <property type="entry name" value="Ice-binding_C"/>
</dbReference>
<dbReference type="SUPFAM" id="SSF49785">
    <property type="entry name" value="Galactose-binding domain-like"/>
    <property type="match status" value="1"/>
</dbReference>
<dbReference type="Pfam" id="PF07589">
    <property type="entry name" value="PEP-CTERM"/>
    <property type="match status" value="1"/>
</dbReference>
<evidence type="ECO:0000256" key="1">
    <source>
        <dbReference type="ARBA" id="ARBA00022670"/>
    </source>
</evidence>
<keyword evidence="3" id="KW-1133">Transmembrane helix</keyword>
<reference evidence="5" key="1">
    <citation type="journal article" date="2014" name="Front. Microbiol.">
        <title>High frequency of phylogenetically diverse reductive dehalogenase-homologous genes in deep subseafloor sedimentary metagenomes.</title>
        <authorList>
            <person name="Kawai M."/>
            <person name="Futagami T."/>
            <person name="Toyoda A."/>
            <person name="Takaki Y."/>
            <person name="Nishi S."/>
            <person name="Hori S."/>
            <person name="Arai W."/>
            <person name="Tsubouchi T."/>
            <person name="Morono Y."/>
            <person name="Uchiyama I."/>
            <person name="Ito T."/>
            <person name="Fujiyama A."/>
            <person name="Inagaki F."/>
            <person name="Takami H."/>
        </authorList>
    </citation>
    <scope>NUCLEOTIDE SEQUENCE</scope>
    <source>
        <strain evidence="5">Expedition CK06-06</strain>
    </source>
</reference>
<accession>X0RKR2</accession>
<gene>
    <name evidence="5" type="ORF">S01H1_10135</name>
</gene>
<name>X0RKR2_9ZZZZ</name>
<dbReference type="GO" id="GO:0004252">
    <property type="term" value="F:serine-type endopeptidase activity"/>
    <property type="evidence" value="ECO:0007669"/>
    <property type="project" value="InterPro"/>
</dbReference>
<dbReference type="AlphaFoldDB" id="X0RKR2"/>
<protein>
    <recommendedName>
        <fullName evidence="4">P/Homo B domain-containing protein</fullName>
    </recommendedName>
</protein>
<dbReference type="Gene3D" id="2.60.120.260">
    <property type="entry name" value="Galactose-binding domain-like"/>
    <property type="match status" value="1"/>
</dbReference>
<keyword evidence="3" id="KW-0812">Transmembrane</keyword>
<keyword evidence="1" id="KW-0645">Protease</keyword>
<comment type="caution">
    <text evidence="5">The sequence shown here is derived from an EMBL/GenBank/DDBJ whole genome shotgun (WGS) entry which is preliminary data.</text>
</comment>
<dbReference type="Pfam" id="PF01483">
    <property type="entry name" value="P_proprotein"/>
    <property type="match status" value="1"/>
</dbReference>
<keyword evidence="3" id="KW-0472">Membrane</keyword>